<evidence type="ECO:0000256" key="3">
    <source>
        <dbReference type="ARBA" id="ARBA00022679"/>
    </source>
</evidence>
<keyword evidence="4 8" id="KW-0548">Nucleotidyltransferase</keyword>
<evidence type="ECO:0000256" key="1">
    <source>
        <dbReference type="ARBA" id="ARBA00005762"/>
    </source>
</evidence>
<dbReference type="GO" id="GO:0003723">
    <property type="term" value="F:RNA binding"/>
    <property type="evidence" value="ECO:0007669"/>
    <property type="project" value="UniProtKB-KW"/>
</dbReference>
<evidence type="ECO:0000313" key="15">
    <source>
        <dbReference type="Proteomes" id="UP001346149"/>
    </source>
</evidence>
<dbReference type="Pfam" id="PF24823">
    <property type="entry name" value="PH_RDR2"/>
    <property type="match status" value="1"/>
</dbReference>
<name>A0AAN7QEL5_TRANT</name>
<evidence type="ECO:0000259" key="11">
    <source>
        <dbReference type="Pfam" id="PF26250"/>
    </source>
</evidence>
<dbReference type="PANTHER" id="PTHR23079:SF1">
    <property type="entry name" value="RNA-DEPENDENT RNA POLYMERASE 1"/>
    <property type="match status" value="1"/>
</dbReference>
<feature type="domain" description="RDR1/2-like RRM" evidence="11">
    <location>
        <begin position="5"/>
        <end position="85"/>
    </location>
</feature>
<evidence type="ECO:0000259" key="13">
    <source>
        <dbReference type="Pfam" id="PF26253"/>
    </source>
</evidence>
<keyword evidence="3 8" id="KW-0808">Transferase</keyword>
<dbReference type="InterPro" id="IPR058751">
    <property type="entry name" value="RDRP_helical"/>
</dbReference>
<keyword evidence="2 8" id="KW-0696">RNA-directed RNA polymerase</keyword>
<dbReference type="GO" id="GO:0031380">
    <property type="term" value="C:nuclear RNA-directed RNA polymerase complex"/>
    <property type="evidence" value="ECO:0007669"/>
    <property type="project" value="TreeGrafter"/>
</dbReference>
<feature type="domain" description="RDRP helical" evidence="12">
    <location>
        <begin position="271"/>
        <end position="351"/>
    </location>
</feature>
<dbReference type="InterPro" id="IPR057596">
    <property type="entry name" value="RDRP_core"/>
</dbReference>
<keyword evidence="15" id="KW-1185">Reference proteome</keyword>
<organism evidence="14 15">
    <name type="scientific">Trapa natans</name>
    <name type="common">Water chestnut</name>
    <dbReference type="NCBI Taxonomy" id="22666"/>
    <lineage>
        <taxon>Eukaryota</taxon>
        <taxon>Viridiplantae</taxon>
        <taxon>Streptophyta</taxon>
        <taxon>Embryophyta</taxon>
        <taxon>Tracheophyta</taxon>
        <taxon>Spermatophyta</taxon>
        <taxon>Magnoliopsida</taxon>
        <taxon>eudicotyledons</taxon>
        <taxon>Gunneridae</taxon>
        <taxon>Pentapetalae</taxon>
        <taxon>rosids</taxon>
        <taxon>malvids</taxon>
        <taxon>Myrtales</taxon>
        <taxon>Lythraceae</taxon>
        <taxon>Trapa</taxon>
    </lineage>
</organism>
<evidence type="ECO:0000259" key="12">
    <source>
        <dbReference type="Pfam" id="PF26252"/>
    </source>
</evidence>
<reference evidence="14 15" key="1">
    <citation type="journal article" date="2023" name="Hortic Res">
        <title>Pangenome of water caltrop reveals structural variations and asymmetric subgenome divergence after allopolyploidization.</title>
        <authorList>
            <person name="Zhang X."/>
            <person name="Chen Y."/>
            <person name="Wang L."/>
            <person name="Yuan Y."/>
            <person name="Fang M."/>
            <person name="Shi L."/>
            <person name="Lu R."/>
            <person name="Comes H.P."/>
            <person name="Ma Y."/>
            <person name="Chen Y."/>
            <person name="Huang G."/>
            <person name="Zhou Y."/>
            <person name="Zheng Z."/>
            <person name="Qiu Y."/>
        </authorList>
    </citation>
    <scope>NUCLEOTIDE SEQUENCE [LARGE SCALE GENOMIC DNA]</scope>
    <source>
        <strain evidence="14">F231</strain>
    </source>
</reference>
<evidence type="ECO:0000256" key="5">
    <source>
        <dbReference type="ARBA" id="ARBA00022884"/>
    </source>
</evidence>
<comment type="caution">
    <text evidence="14">The sequence shown here is derived from an EMBL/GenBank/DDBJ whole genome shotgun (WGS) entry which is preliminary data.</text>
</comment>
<dbReference type="InterPro" id="IPR058752">
    <property type="entry name" value="RDRP_C_head"/>
</dbReference>
<evidence type="ECO:0000259" key="10">
    <source>
        <dbReference type="Pfam" id="PF24823"/>
    </source>
</evidence>
<evidence type="ECO:0000256" key="2">
    <source>
        <dbReference type="ARBA" id="ARBA00022484"/>
    </source>
</evidence>
<keyword evidence="5 8" id="KW-0694">RNA-binding</keyword>
<dbReference type="InterPro" id="IPR057590">
    <property type="entry name" value="PH_RDR1/2-like"/>
</dbReference>
<dbReference type="Proteomes" id="UP001346149">
    <property type="component" value="Unassembled WGS sequence"/>
</dbReference>
<dbReference type="PANTHER" id="PTHR23079">
    <property type="entry name" value="RNA-DEPENDENT RNA POLYMERASE"/>
    <property type="match status" value="1"/>
</dbReference>
<dbReference type="AlphaFoldDB" id="A0AAN7QEL5"/>
<protein>
    <recommendedName>
        <fullName evidence="8">RNA-dependent RNA polymerase</fullName>
        <ecNumber evidence="8">2.7.7.48</ecNumber>
    </recommendedName>
</protein>
<proteinExistence type="inferred from homology"/>
<sequence>MVKTANIHGFPSSISAEKVKTFLEKILGEGSVYAIKVRQAKRGPRPYAVVQFMRVEDVDRIIRMAGGGNWYYGSSCLKASKVDDDIEPKPRVSSHTIDGVTLHFGCQISESKFLTMWRKNNVSVDFGTAFRRFNFVLSHNDTEYKLDLSYENIWQIVHYRQQGSGTIYLLIRLYGAPRIYKMVASSSENILDSPLYNYFKDMSDQWVRTTDFTPFGCIGQSSTICLEMRSWSHLPDFQENFVAYKEISGTFAMESGLTYSSGQELVPIVKPPLHVVIPYKILFKVNLLVQNGCLPGPCLDHNFYRLVDPLRININIIEYALEKLFHLKECCYDPTKWLQEQYVNCMKNKRLISQDSARMPSVSSDQGLVYVHRVQITPCKVYFFGPEINVSNRVLRIYSDYTDNFLRISFVDENFDKIHSADLSPRGSLASTSRTEVFGRTLSILQNGITIGDKKFEFLAFSSSQLRENSAWMFAPAGGHTAATIRESLGEFHHIRNVAKYAARLGQSLSSSTETLTVEWYETEIIPDIEVYNGGKSYNFSDGIGKISEDFAKKVAKKCGFKGYTPSAFQIRYGGYKGVVAVDPTSPFKLSLRSSMRKYESSDKKLNVLAWSKYQPCYLNRQIISLLSTLGVTDSVFERKQREAVDQLDSILTDPLRAQEALDLMAPGENTQILKEMLSCGYKPDTEPFLSMMLRTFHASKLFDLRMKSRIFIPKGRSMMGCLDETRTLEYGQVFVQYSGHKKGHLFGDDNVRIGSASDESFIIVGKVVVAKNPCLHPGDVRVLTAVNVRALHHMVDCVVFPQKGMRPHPNECSGSDLDGDIYFVSWDSGLIPSVQDSPMDYSPAPTVELDHNVTIEEVEEYFVNFILNESMGIISNAHTVFADRSIQKARCSECIELARLFSIAVDFPKTGVPAVMSRNLYVKEYPDFMEKLDKPTYESKNVIGRLFRAVKEKAPNSITFKTFTKEVARKAYDHDMEVEGFEEYLDEAFDYKSSYDFKLGNLLDYYGIRTEAELLSGSIMKMSSSFTKKRDSESITMAVKALRKEARTWFNQKPPGLDESEPDDPYAKASAWYHVTYHPSYWGAYNQGLKRDHYLSFPWCVYDKLIEIKKEKVNMRRRRNLSSLEESFSRALRFS</sequence>
<gene>
    <name evidence="14" type="ORF">SAY86_026274</name>
</gene>
<feature type="domain" description="RDRP core" evidence="9">
    <location>
        <begin position="376"/>
        <end position="951"/>
    </location>
</feature>
<comment type="similarity">
    <text evidence="1 8">Belongs to the RdRP family.</text>
</comment>
<evidence type="ECO:0000259" key="9">
    <source>
        <dbReference type="Pfam" id="PF05183"/>
    </source>
</evidence>
<feature type="domain" description="RDRP C-terminal head" evidence="13">
    <location>
        <begin position="972"/>
        <end position="1121"/>
    </location>
</feature>
<dbReference type="InterPro" id="IPR058763">
    <property type="entry name" value="RRM_RDR1/2-like"/>
</dbReference>
<evidence type="ECO:0000313" key="14">
    <source>
        <dbReference type="EMBL" id="KAK4765184.1"/>
    </source>
</evidence>
<dbReference type="GO" id="GO:0003968">
    <property type="term" value="F:RNA-directed RNA polymerase activity"/>
    <property type="evidence" value="ECO:0007669"/>
    <property type="project" value="UniProtKB-KW"/>
</dbReference>
<evidence type="ECO:0000256" key="6">
    <source>
        <dbReference type="ARBA" id="ARBA00023158"/>
    </source>
</evidence>
<dbReference type="Pfam" id="PF26252">
    <property type="entry name" value="RdRP_helical"/>
    <property type="match status" value="1"/>
</dbReference>
<evidence type="ECO:0000256" key="7">
    <source>
        <dbReference type="ARBA" id="ARBA00048744"/>
    </source>
</evidence>
<dbReference type="EMBL" id="JAXQNO010000023">
    <property type="protein sequence ID" value="KAK4765184.1"/>
    <property type="molecule type" value="Genomic_DNA"/>
</dbReference>
<comment type="function">
    <text evidence="8">Probably involved in the RNA silencing pathway and required for the generation of small interfering RNAs (siRNAs).</text>
</comment>
<accession>A0AAN7QEL5</accession>
<feature type="domain" description="RDR1/2-like PH-like" evidence="10">
    <location>
        <begin position="102"/>
        <end position="251"/>
    </location>
</feature>
<dbReference type="Pfam" id="PF05183">
    <property type="entry name" value="RdRP"/>
    <property type="match status" value="1"/>
</dbReference>
<dbReference type="EC" id="2.7.7.48" evidence="8"/>
<evidence type="ECO:0000256" key="4">
    <source>
        <dbReference type="ARBA" id="ARBA00022695"/>
    </source>
</evidence>
<evidence type="ECO:0000256" key="8">
    <source>
        <dbReference type="RuleBase" id="RU363098"/>
    </source>
</evidence>
<keyword evidence="6 8" id="KW-0943">RNA-mediated gene silencing</keyword>
<dbReference type="Pfam" id="PF26250">
    <property type="entry name" value="RRM_RdRP1_2"/>
    <property type="match status" value="1"/>
</dbReference>
<dbReference type="InterPro" id="IPR007855">
    <property type="entry name" value="RDRP"/>
</dbReference>
<dbReference type="Pfam" id="PF26253">
    <property type="entry name" value="RdRP_head"/>
    <property type="match status" value="1"/>
</dbReference>
<comment type="catalytic activity">
    <reaction evidence="7 8">
        <text>RNA(n) + a ribonucleoside 5'-triphosphate = RNA(n+1) + diphosphate</text>
        <dbReference type="Rhea" id="RHEA:21248"/>
        <dbReference type="Rhea" id="RHEA-COMP:14527"/>
        <dbReference type="Rhea" id="RHEA-COMP:17342"/>
        <dbReference type="ChEBI" id="CHEBI:33019"/>
        <dbReference type="ChEBI" id="CHEBI:61557"/>
        <dbReference type="ChEBI" id="CHEBI:140395"/>
        <dbReference type="EC" id="2.7.7.48"/>
    </reaction>
</comment>
<dbReference type="GO" id="GO:0030422">
    <property type="term" value="P:siRNA processing"/>
    <property type="evidence" value="ECO:0007669"/>
    <property type="project" value="TreeGrafter"/>
</dbReference>